<reference evidence="1" key="2">
    <citation type="journal article" date="2015" name="Fish Shellfish Immunol.">
        <title>Early steps in the European eel (Anguilla anguilla)-Vibrio vulnificus interaction in the gills: Role of the RtxA13 toxin.</title>
        <authorList>
            <person name="Callol A."/>
            <person name="Pajuelo D."/>
            <person name="Ebbesson L."/>
            <person name="Teles M."/>
            <person name="MacKenzie S."/>
            <person name="Amaro C."/>
        </authorList>
    </citation>
    <scope>NUCLEOTIDE SEQUENCE</scope>
</reference>
<organism evidence="1">
    <name type="scientific">Anguilla anguilla</name>
    <name type="common">European freshwater eel</name>
    <name type="synonym">Muraena anguilla</name>
    <dbReference type="NCBI Taxonomy" id="7936"/>
    <lineage>
        <taxon>Eukaryota</taxon>
        <taxon>Metazoa</taxon>
        <taxon>Chordata</taxon>
        <taxon>Craniata</taxon>
        <taxon>Vertebrata</taxon>
        <taxon>Euteleostomi</taxon>
        <taxon>Actinopterygii</taxon>
        <taxon>Neopterygii</taxon>
        <taxon>Teleostei</taxon>
        <taxon>Anguilliformes</taxon>
        <taxon>Anguillidae</taxon>
        <taxon>Anguilla</taxon>
    </lineage>
</organism>
<sequence>MCVCACRGTFLFCSLWGLWSLRV</sequence>
<name>A0A0E9PNR5_ANGAN</name>
<accession>A0A0E9PNR5</accession>
<evidence type="ECO:0000313" key="1">
    <source>
        <dbReference type="EMBL" id="JAH05927.1"/>
    </source>
</evidence>
<protein>
    <submittedName>
        <fullName evidence="1">Uncharacterized protein</fullName>
    </submittedName>
</protein>
<proteinExistence type="predicted"/>
<dbReference type="EMBL" id="GBXM01102650">
    <property type="protein sequence ID" value="JAH05927.1"/>
    <property type="molecule type" value="Transcribed_RNA"/>
</dbReference>
<dbReference type="AlphaFoldDB" id="A0A0E9PNR5"/>
<reference evidence="1" key="1">
    <citation type="submission" date="2014-11" db="EMBL/GenBank/DDBJ databases">
        <authorList>
            <person name="Amaro Gonzalez C."/>
        </authorList>
    </citation>
    <scope>NUCLEOTIDE SEQUENCE</scope>
</reference>